<feature type="domain" description="Beta-ketoacyl-[acyl-carrier-protein] synthase III N-terminal" evidence="4">
    <location>
        <begin position="129"/>
        <end position="206"/>
    </location>
</feature>
<dbReference type="GO" id="GO:0044550">
    <property type="term" value="P:secondary metabolite biosynthetic process"/>
    <property type="evidence" value="ECO:0007669"/>
    <property type="project" value="TreeGrafter"/>
</dbReference>
<evidence type="ECO:0000259" key="3">
    <source>
        <dbReference type="Pfam" id="PF08541"/>
    </source>
</evidence>
<evidence type="ECO:0000259" key="4">
    <source>
        <dbReference type="Pfam" id="PF08545"/>
    </source>
</evidence>
<dbReference type="GO" id="GO:0006633">
    <property type="term" value="P:fatty acid biosynthetic process"/>
    <property type="evidence" value="ECO:0007669"/>
    <property type="project" value="InterPro"/>
</dbReference>
<dbReference type="PANTHER" id="PTHR34069">
    <property type="entry name" value="3-OXOACYL-[ACYL-CARRIER-PROTEIN] SYNTHASE 3"/>
    <property type="match status" value="1"/>
</dbReference>
<dbReference type="GO" id="GO:0004315">
    <property type="term" value="F:3-oxoacyl-[acyl-carrier-protein] synthase activity"/>
    <property type="evidence" value="ECO:0007669"/>
    <property type="project" value="InterPro"/>
</dbReference>
<dbReference type="InterPro" id="IPR016039">
    <property type="entry name" value="Thiolase-like"/>
</dbReference>
<dbReference type="Proteomes" id="UP000239590">
    <property type="component" value="Unassembled WGS sequence"/>
</dbReference>
<accession>A0A2S7IHH9</accession>
<dbReference type="InterPro" id="IPR013751">
    <property type="entry name" value="ACP_syn_III_N"/>
</dbReference>
<dbReference type="OrthoDB" id="5171393at2"/>
<feature type="domain" description="Beta-ketoacyl-[acyl-carrier-protein] synthase III C-terminal" evidence="3">
    <location>
        <begin position="253"/>
        <end position="351"/>
    </location>
</feature>
<dbReference type="Pfam" id="PF08541">
    <property type="entry name" value="ACP_syn_III_C"/>
    <property type="match status" value="1"/>
</dbReference>
<dbReference type="SUPFAM" id="SSF53901">
    <property type="entry name" value="Thiolase-like"/>
    <property type="match status" value="1"/>
</dbReference>
<dbReference type="PANTHER" id="PTHR34069:SF2">
    <property type="entry name" value="BETA-KETOACYL-[ACYL-CARRIER-PROTEIN] SYNTHASE III"/>
    <property type="match status" value="1"/>
</dbReference>
<evidence type="ECO:0000256" key="1">
    <source>
        <dbReference type="ARBA" id="ARBA00022679"/>
    </source>
</evidence>
<proteinExistence type="predicted"/>
<organism evidence="5 6">
    <name type="scientific">Siphonobacter curvatus</name>
    <dbReference type="NCBI Taxonomy" id="2094562"/>
    <lineage>
        <taxon>Bacteria</taxon>
        <taxon>Pseudomonadati</taxon>
        <taxon>Bacteroidota</taxon>
        <taxon>Cytophagia</taxon>
        <taxon>Cytophagales</taxon>
        <taxon>Cytophagaceae</taxon>
        <taxon>Siphonobacter</taxon>
    </lineage>
</organism>
<protein>
    <submittedName>
        <fullName evidence="5">3-oxoacyl-ACP synthase</fullName>
    </submittedName>
</protein>
<keyword evidence="6" id="KW-1185">Reference proteome</keyword>
<dbReference type="EMBL" id="PTRA01000005">
    <property type="protein sequence ID" value="PQA55151.1"/>
    <property type="molecule type" value="Genomic_DNA"/>
</dbReference>
<reference evidence="6" key="1">
    <citation type="submission" date="2018-02" db="EMBL/GenBank/DDBJ databases">
        <title>Genome sequencing of Solimonas sp. HR-BB.</title>
        <authorList>
            <person name="Lee Y."/>
            <person name="Jeon C.O."/>
        </authorList>
    </citation>
    <scope>NUCLEOTIDE SEQUENCE [LARGE SCALE GENOMIC DNA]</scope>
    <source>
        <strain evidence="6">HR-U</strain>
    </source>
</reference>
<evidence type="ECO:0000256" key="2">
    <source>
        <dbReference type="ARBA" id="ARBA00023315"/>
    </source>
</evidence>
<keyword evidence="1" id="KW-0808">Transferase</keyword>
<dbReference type="AlphaFoldDB" id="A0A2S7IHH9"/>
<dbReference type="InterPro" id="IPR013747">
    <property type="entry name" value="ACP_syn_III_C"/>
</dbReference>
<name>A0A2S7IHH9_9BACT</name>
<dbReference type="Gene3D" id="3.40.47.10">
    <property type="match status" value="2"/>
</dbReference>
<dbReference type="Pfam" id="PF08545">
    <property type="entry name" value="ACP_syn_III"/>
    <property type="match status" value="1"/>
</dbReference>
<comment type="caution">
    <text evidence="5">The sequence shown here is derived from an EMBL/GenBank/DDBJ whole genome shotgun (WGS) entry which is preliminary data.</text>
</comment>
<keyword evidence="2" id="KW-0012">Acyltransferase</keyword>
<gene>
    <name evidence="5" type="ORF">C5O19_20835</name>
</gene>
<evidence type="ECO:0000313" key="6">
    <source>
        <dbReference type="Proteomes" id="UP000239590"/>
    </source>
</evidence>
<dbReference type="CDD" id="cd00830">
    <property type="entry name" value="KAS_III"/>
    <property type="match status" value="1"/>
</dbReference>
<sequence>MRSLITGTGAYLPSLTITNDAFLTHEFYDSNQTPLRQPVETTLKKFTAITGIQQRRYAAPGVTASLMGLQAAQQAISQARIDVESIDQIIVAHNYGDMAYAGAPRDQVPSLASRIKQGLAIKNPFCVAYDLVFGCPGWLLGMIQADQAIRSGAASTILVIGSETLSRVIDASDRDSMLFADGAGACVVTQSLTDQGGILHAVVRSDTLTEADYIYSGKANADHDGSPQFIKMHGHKVYEYALTQVPGAMKKCLDESGIPLEALKMIFIHQANEKMDEAILREFYRLYGQTPPPAILPMNIRWMGNSSVATIPTLLHQVMQGELPGYSLQKEDYILLASVGAGMNINALIYQV</sequence>
<evidence type="ECO:0000313" key="5">
    <source>
        <dbReference type="EMBL" id="PQA55151.1"/>
    </source>
</evidence>